<dbReference type="EMBL" id="CAAALY010035867">
    <property type="protein sequence ID" value="VEL18156.1"/>
    <property type="molecule type" value="Genomic_DNA"/>
</dbReference>
<evidence type="ECO:0000313" key="3">
    <source>
        <dbReference type="EMBL" id="VEL18156.1"/>
    </source>
</evidence>
<evidence type="ECO:0000256" key="2">
    <source>
        <dbReference type="SAM" id="SignalP"/>
    </source>
</evidence>
<feature type="region of interest" description="Disordered" evidence="1">
    <location>
        <begin position="49"/>
        <end position="68"/>
    </location>
</feature>
<reference evidence="3" key="1">
    <citation type="submission" date="2018-11" db="EMBL/GenBank/DDBJ databases">
        <authorList>
            <consortium name="Pathogen Informatics"/>
        </authorList>
    </citation>
    <scope>NUCLEOTIDE SEQUENCE</scope>
</reference>
<comment type="caution">
    <text evidence="3">The sequence shown here is derived from an EMBL/GenBank/DDBJ whole genome shotgun (WGS) entry which is preliminary data.</text>
</comment>
<sequence>MSGRGALFLAATTLPALFTPSVGLMTLSPSPVGRQAQVVEYNRGVYVGTRGARPSAGQRQTSRSEEETNDMLLFGQSVVMAEEPAPS</sequence>
<proteinExistence type="predicted"/>
<gene>
    <name evidence="3" type="ORF">PXEA_LOCUS11596</name>
</gene>
<accession>A0A448WR78</accession>
<protein>
    <submittedName>
        <fullName evidence="3">Uncharacterized protein</fullName>
    </submittedName>
</protein>
<feature type="chain" id="PRO_5019487720" evidence="2">
    <location>
        <begin position="24"/>
        <end position="87"/>
    </location>
</feature>
<dbReference type="Proteomes" id="UP000784294">
    <property type="component" value="Unassembled WGS sequence"/>
</dbReference>
<name>A0A448WR78_9PLAT</name>
<dbReference type="AlphaFoldDB" id="A0A448WR78"/>
<evidence type="ECO:0000256" key="1">
    <source>
        <dbReference type="SAM" id="MobiDB-lite"/>
    </source>
</evidence>
<keyword evidence="2" id="KW-0732">Signal</keyword>
<evidence type="ECO:0000313" key="4">
    <source>
        <dbReference type="Proteomes" id="UP000784294"/>
    </source>
</evidence>
<feature type="signal peptide" evidence="2">
    <location>
        <begin position="1"/>
        <end position="23"/>
    </location>
</feature>
<organism evidence="3 4">
    <name type="scientific">Protopolystoma xenopodis</name>
    <dbReference type="NCBI Taxonomy" id="117903"/>
    <lineage>
        <taxon>Eukaryota</taxon>
        <taxon>Metazoa</taxon>
        <taxon>Spiralia</taxon>
        <taxon>Lophotrochozoa</taxon>
        <taxon>Platyhelminthes</taxon>
        <taxon>Monogenea</taxon>
        <taxon>Polyopisthocotylea</taxon>
        <taxon>Polystomatidea</taxon>
        <taxon>Polystomatidae</taxon>
        <taxon>Protopolystoma</taxon>
    </lineage>
</organism>
<keyword evidence="4" id="KW-1185">Reference proteome</keyword>